<dbReference type="AlphaFoldDB" id="A0A9D4B0A1"/>
<proteinExistence type="predicted"/>
<accession>A0A9D4B0A1</accession>
<dbReference type="Proteomes" id="UP000827986">
    <property type="component" value="Unassembled WGS sequence"/>
</dbReference>
<comment type="caution">
    <text evidence="1">The sequence shown here is derived from an EMBL/GenBank/DDBJ whole genome shotgun (WGS) entry which is preliminary data.</text>
</comment>
<name>A0A9D4B0A1_9SAUR</name>
<organism evidence="1 2">
    <name type="scientific">Mauremys mutica</name>
    <name type="common">yellowpond turtle</name>
    <dbReference type="NCBI Taxonomy" id="74926"/>
    <lineage>
        <taxon>Eukaryota</taxon>
        <taxon>Metazoa</taxon>
        <taxon>Chordata</taxon>
        <taxon>Craniata</taxon>
        <taxon>Vertebrata</taxon>
        <taxon>Euteleostomi</taxon>
        <taxon>Archelosauria</taxon>
        <taxon>Testudinata</taxon>
        <taxon>Testudines</taxon>
        <taxon>Cryptodira</taxon>
        <taxon>Durocryptodira</taxon>
        <taxon>Testudinoidea</taxon>
        <taxon>Geoemydidae</taxon>
        <taxon>Geoemydinae</taxon>
        <taxon>Mauremys</taxon>
    </lineage>
</organism>
<evidence type="ECO:0000313" key="2">
    <source>
        <dbReference type="Proteomes" id="UP000827986"/>
    </source>
</evidence>
<dbReference type="EMBL" id="JAHDVG010000475">
    <property type="protein sequence ID" value="KAH1176204.1"/>
    <property type="molecule type" value="Genomic_DNA"/>
</dbReference>
<evidence type="ECO:0000313" key="1">
    <source>
        <dbReference type="EMBL" id="KAH1176204.1"/>
    </source>
</evidence>
<protein>
    <submittedName>
        <fullName evidence="1">Uncharacterized protein</fullName>
    </submittedName>
</protein>
<gene>
    <name evidence="1" type="ORF">KIL84_020938</name>
</gene>
<keyword evidence="2" id="KW-1185">Reference proteome</keyword>
<reference evidence="1" key="1">
    <citation type="submission" date="2021-09" db="EMBL/GenBank/DDBJ databases">
        <title>The genome of Mauremys mutica provides insights into the evolution of semi-aquatic lifestyle.</title>
        <authorList>
            <person name="Gong S."/>
            <person name="Gao Y."/>
        </authorList>
    </citation>
    <scope>NUCLEOTIDE SEQUENCE</scope>
    <source>
        <strain evidence="1">MM-2020</strain>
        <tissue evidence="1">Muscle</tissue>
    </source>
</reference>
<sequence length="125" mass="14031">MHLVTMLDFYLNTRPKVSIQGSWESEKQVSFFVSFIQQAGDCTGSETKSCEMTREGSLWAWLKHIGTEDLPLPGEELGWITHPLCFLEAAISCSKISVLMLRPQRKTVGMWSDTGGQGNGQRHRA</sequence>